<evidence type="ECO:0000313" key="2">
    <source>
        <dbReference type="EMBL" id="CAK5280832.1"/>
    </source>
</evidence>
<evidence type="ECO:0000313" key="3">
    <source>
        <dbReference type="Proteomes" id="UP001295794"/>
    </source>
</evidence>
<organism evidence="2 3">
    <name type="scientific">Mycena citricolor</name>
    <dbReference type="NCBI Taxonomy" id="2018698"/>
    <lineage>
        <taxon>Eukaryota</taxon>
        <taxon>Fungi</taxon>
        <taxon>Dikarya</taxon>
        <taxon>Basidiomycota</taxon>
        <taxon>Agaricomycotina</taxon>
        <taxon>Agaricomycetes</taxon>
        <taxon>Agaricomycetidae</taxon>
        <taxon>Agaricales</taxon>
        <taxon>Marasmiineae</taxon>
        <taxon>Mycenaceae</taxon>
        <taxon>Mycena</taxon>
    </lineage>
</organism>
<feature type="region of interest" description="Disordered" evidence="1">
    <location>
        <begin position="220"/>
        <end position="297"/>
    </location>
</feature>
<name>A0AAD2HVB1_9AGAR</name>
<comment type="caution">
    <text evidence="2">The sequence shown here is derived from an EMBL/GenBank/DDBJ whole genome shotgun (WGS) entry which is preliminary data.</text>
</comment>
<dbReference type="AlphaFoldDB" id="A0AAD2HVB1"/>
<accession>A0AAD2HVB1</accession>
<proteinExistence type="predicted"/>
<sequence>SLLPPALLHCSSTSLFSTFLPARPSHSHSHSHSTSTTFTLDTLDFAFIAGRYFTDPILTTMSSSSNVSAVAHVVAYLTNPLRSMQTIPHTCITSAQVILTASLSGTRAPCTTLTLTLATPPPAVFAASIGSNIPWAVWFAALGGQADETVSIVFGPRFVKARVGNGAVVDVWRWSLSNGGSVPQQRPQKKAIKVATAEDEQPTLLRLRATLFAARMRTMRRQPVNDDAASSSSSSSSSSDSESDFSDSESDTASSVTSYRISSPVEKPAPATVRPTFARRLPAPSAAVQQRSAKPTPKVSYLYQGGVTRVMTGGVMLGGARS</sequence>
<protein>
    <submittedName>
        <fullName evidence="2">Uncharacterized protein</fullName>
    </submittedName>
</protein>
<dbReference type="EMBL" id="CAVNYO010000440">
    <property type="protein sequence ID" value="CAK5280832.1"/>
    <property type="molecule type" value="Genomic_DNA"/>
</dbReference>
<reference evidence="2" key="1">
    <citation type="submission" date="2023-11" db="EMBL/GenBank/DDBJ databases">
        <authorList>
            <person name="De Vega J J."/>
            <person name="De Vega J J."/>
        </authorList>
    </citation>
    <scope>NUCLEOTIDE SEQUENCE</scope>
</reference>
<dbReference type="Proteomes" id="UP001295794">
    <property type="component" value="Unassembled WGS sequence"/>
</dbReference>
<feature type="non-terminal residue" evidence="2">
    <location>
        <position position="1"/>
    </location>
</feature>
<feature type="compositionally biased region" description="Low complexity" evidence="1">
    <location>
        <begin position="226"/>
        <end position="240"/>
    </location>
</feature>
<evidence type="ECO:0000256" key="1">
    <source>
        <dbReference type="SAM" id="MobiDB-lite"/>
    </source>
</evidence>
<feature type="compositionally biased region" description="Acidic residues" evidence="1">
    <location>
        <begin position="241"/>
        <end position="250"/>
    </location>
</feature>
<keyword evidence="3" id="KW-1185">Reference proteome</keyword>
<gene>
    <name evidence="2" type="ORF">MYCIT1_LOCUS31499</name>
</gene>